<dbReference type="GO" id="GO:0015297">
    <property type="term" value="F:antiporter activity"/>
    <property type="evidence" value="ECO:0007669"/>
    <property type="project" value="InterPro"/>
</dbReference>
<dbReference type="Gene3D" id="1.20.1530.20">
    <property type="match status" value="1"/>
</dbReference>
<evidence type="ECO:0000259" key="8">
    <source>
        <dbReference type="Pfam" id="PF00999"/>
    </source>
</evidence>
<sequence>MGAPGGGEGLSAPVAAPAGDSLVALLFLDLAVVLALGALLGALARRLGQPSVVGEVAAGIALGPSLLGLLPGDPVALLFPPEARPPLAFAAQLGLVLFMFLVGCELDVAELRGAGRVVGAVSAGSVVLPFCLGLGVAALLWPQGGDALALFTAAALSITAFPVLARILAERRMQRTRSGVVALASAAVNDVVAWCALAVVAGIVTARGPWSAVATLAWTAALVLVAVLLVRPLVGWVARTVGGSPRADAVLFAVVVQGLLLFALATTAIGLHAVFGAFLFGAVVPKDALREAAPTLVDRVGGLSSLLLPVFFVVAGLSVDVGGLGWSGAAEALLVLVAACVGKLVGAAGGGLLAGLPARDAAEVGVLMNARGLTELVVLGVGLELGVLDGRLFTVLVVMALVTTAATGPLLTLIARRSGREVAALEGLR</sequence>
<dbReference type="InterPro" id="IPR006153">
    <property type="entry name" value="Cation/H_exchanger_TM"/>
</dbReference>
<evidence type="ECO:0000256" key="3">
    <source>
        <dbReference type="ARBA" id="ARBA00022692"/>
    </source>
</evidence>
<evidence type="ECO:0000256" key="7">
    <source>
        <dbReference type="SAM" id="Phobius"/>
    </source>
</evidence>
<dbReference type="Proteomes" id="UP000218505">
    <property type="component" value="Chromosome"/>
</dbReference>
<feature type="domain" description="Cation/H+ exchanger transmembrane" evidence="8">
    <location>
        <begin position="38"/>
        <end position="414"/>
    </location>
</feature>
<comment type="subcellular location">
    <subcellularLocation>
        <location evidence="1">Membrane</location>
        <topology evidence="1">Multi-pass membrane protein</topology>
    </subcellularLocation>
</comment>
<dbReference type="Pfam" id="PF00999">
    <property type="entry name" value="Na_H_Exchanger"/>
    <property type="match status" value="1"/>
</dbReference>
<evidence type="ECO:0000313" key="9">
    <source>
        <dbReference type="EMBL" id="ATE54629.1"/>
    </source>
</evidence>
<dbReference type="KEGG" id="apre:CNX65_16130"/>
<gene>
    <name evidence="9" type="ORF">CNX65_16130</name>
</gene>
<organism evidence="9 10">
    <name type="scientific">Actinosynnema pretiosum</name>
    <dbReference type="NCBI Taxonomy" id="42197"/>
    <lineage>
        <taxon>Bacteria</taxon>
        <taxon>Bacillati</taxon>
        <taxon>Actinomycetota</taxon>
        <taxon>Actinomycetes</taxon>
        <taxon>Pseudonocardiales</taxon>
        <taxon>Pseudonocardiaceae</taxon>
        <taxon>Actinosynnema</taxon>
    </lineage>
</organism>
<name>A0A290Z6M9_9PSEU</name>
<evidence type="ECO:0000256" key="6">
    <source>
        <dbReference type="ARBA" id="ARBA00023136"/>
    </source>
</evidence>
<feature type="transmembrane region" description="Helical" evidence="7">
    <location>
        <begin position="85"/>
        <end position="106"/>
    </location>
</feature>
<keyword evidence="10" id="KW-1185">Reference proteome</keyword>
<evidence type="ECO:0000256" key="5">
    <source>
        <dbReference type="ARBA" id="ARBA00023065"/>
    </source>
</evidence>
<feature type="transmembrane region" description="Helical" evidence="7">
    <location>
        <begin position="303"/>
        <end position="326"/>
    </location>
</feature>
<feature type="transmembrane region" description="Helical" evidence="7">
    <location>
        <begin position="392"/>
        <end position="415"/>
    </location>
</feature>
<protein>
    <submittedName>
        <fullName evidence="9">Cation/H(+) antiporter</fullName>
    </submittedName>
</protein>
<keyword evidence="5" id="KW-0406">Ion transport</keyword>
<dbReference type="GO" id="GO:1902600">
    <property type="term" value="P:proton transmembrane transport"/>
    <property type="evidence" value="ECO:0007669"/>
    <property type="project" value="InterPro"/>
</dbReference>
<evidence type="ECO:0000256" key="2">
    <source>
        <dbReference type="ARBA" id="ARBA00022448"/>
    </source>
</evidence>
<keyword evidence="3 7" id="KW-0812">Transmembrane</keyword>
<feature type="transmembrane region" description="Helical" evidence="7">
    <location>
        <begin position="333"/>
        <end position="356"/>
    </location>
</feature>
<evidence type="ECO:0000313" key="10">
    <source>
        <dbReference type="Proteomes" id="UP000218505"/>
    </source>
</evidence>
<feature type="transmembrane region" description="Helical" evidence="7">
    <location>
        <begin position="180"/>
        <end position="204"/>
    </location>
</feature>
<reference evidence="9" key="1">
    <citation type="submission" date="2017-09" db="EMBL/GenBank/DDBJ databases">
        <title>Complete Genome Sequence of ansamitocin-producing Bacterium Actinosynnema pretiosum X47.</title>
        <authorList>
            <person name="Cao G."/>
            <person name="Zong G."/>
            <person name="Zhong C."/>
            <person name="Fu J."/>
        </authorList>
    </citation>
    <scope>NUCLEOTIDE SEQUENCE [LARGE SCALE GENOMIC DNA]</scope>
    <source>
        <strain evidence="9">X47</strain>
    </source>
</reference>
<keyword evidence="6 7" id="KW-0472">Membrane</keyword>
<feature type="transmembrane region" description="Helical" evidence="7">
    <location>
        <begin position="147"/>
        <end position="168"/>
    </location>
</feature>
<feature type="transmembrane region" description="Helical" evidence="7">
    <location>
        <begin position="22"/>
        <end position="44"/>
    </location>
</feature>
<accession>A0A290Z6M9</accession>
<feature type="transmembrane region" description="Helical" evidence="7">
    <location>
        <begin position="250"/>
        <end position="283"/>
    </location>
</feature>
<feature type="transmembrane region" description="Helical" evidence="7">
    <location>
        <begin position="118"/>
        <end position="141"/>
    </location>
</feature>
<proteinExistence type="predicted"/>
<evidence type="ECO:0000256" key="4">
    <source>
        <dbReference type="ARBA" id="ARBA00022989"/>
    </source>
</evidence>
<keyword evidence="4 7" id="KW-1133">Transmembrane helix</keyword>
<dbReference type="PANTHER" id="PTHR32468:SF0">
    <property type="entry name" value="K(+)_H(+) ANTIPORTER 1"/>
    <property type="match status" value="1"/>
</dbReference>
<feature type="transmembrane region" description="Helical" evidence="7">
    <location>
        <begin position="216"/>
        <end position="238"/>
    </location>
</feature>
<dbReference type="InterPro" id="IPR038770">
    <property type="entry name" value="Na+/solute_symporter_sf"/>
</dbReference>
<feature type="transmembrane region" description="Helical" evidence="7">
    <location>
        <begin position="56"/>
        <end position="79"/>
    </location>
</feature>
<dbReference type="EMBL" id="CP023445">
    <property type="protein sequence ID" value="ATE54629.1"/>
    <property type="molecule type" value="Genomic_DNA"/>
</dbReference>
<dbReference type="InterPro" id="IPR050794">
    <property type="entry name" value="CPA2_transporter"/>
</dbReference>
<keyword evidence="2" id="KW-0813">Transport</keyword>
<evidence type="ECO:0000256" key="1">
    <source>
        <dbReference type="ARBA" id="ARBA00004141"/>
    </source>
</evidence>
<dbReference type="GO" id="GO:0016020">
    <property type="term" value="C:membrane"/>
    <property type="evidence" value="ECO:0007669"/>
    <property type="project" value="UniProtKB-SubCell"/>
</dbReference>
<dbReference type="AlphaFoldDB" id="A0A290Z6M9"/>
<dbReference type="PANTHER" id="PTHR32468">
    <property type="entry name" value="CATION/H + ANTIPORTER"/>
    <property type="match status" value="1"/>
</dbReference>